<dbReference type="EnsemblMetazoa" id="Aqu2.1.19295_001">
    <property type="protein sequence ID" value="Aqu2.1.19295_001"/>
    <property type="gene ID" value="Aqu2.1.19295"/>
</dbReference>
<dbReference type="OrthoDB" id="5967653at2759"/>
<protein>
    <submittedName>
        <fullName evidence="2">Uncharacterized protein</fullName>
    </submittedName>
</protein>
<dbReference type="InParanoid" id="A0A1X7TVP7"/>
<dbReference type="STRING" id="400682.A0A1X7TVP7"/>
<feature type="compositionally biased region" description="Acidic residues" evidence="1">
    <location>
        <begin position="113"/>
        <end position="123"/>
    </location>
</feature>
<dbReference type="PANTHER" id="PTHR31751:SF42">
    <property type="entry name" value="PROTEIN CBG10204"/>
    <property type="match status" value="1"/>
</dbReference>
<sequence>MDEPKSKRRSTAVEKREKHRMIKRLSTCDFNDMASDENVPTPAESDDVSTMSETVDKDLVMKDTCTQVEVLYKHVAVQTSFKGRSQRTQTSIVKTNEIGIQCDLFHDTDSSDCSDNVDTDDQSESAYTADLSTSSLESPSYNDTPNPLSKKKYIIFDMALPSLFQLCIHCHSSSMSIVKQVIGSFLRIIQICEACESTTNWDSQLFLNNVPAGNILISSSILFSGCLPEKSLQLFRNIGCETISRRTFFDHQKAYLLPSIFYIWDKYQQSLFSQLASEGIPLIIGGDGRADSPGHSAKFGAYYMIELTHNVVLDIQVVQV</sequence>
<reference evidence="2" key="1">
    <citation type="submission" date="2017-05" db="UniProtKB">
        <authorList>
            <consortium name="EnsemblMetazoa"/>
        </authorList>
    </citation>
    <scope>IDENTIFICATION</scope>
</reference>
<organism evidence="2">
    <name type="scientific">Amphimedon queenslandica</name>
    <name type="common">Sponge</name>
    <dbReference type="NCBI Taxonomy" id="400682"/>
    <lineage>
        <taxon>Eukaryota</taxon>
        <taxon>Metazoa</taxon>
        <taxon>Porifera</taxon>
        <taxon>Demospongiae</taxon>
        <taxon>Heteroscleromorpha</taxon>
        <taxon>Haplosclerida</taxon>
        <taxon>Niphatidae</taxon>
        <taxon>Amphimedon</taxon>
    </lineage>
</organism>
<evidence type="ECO:0000256" key="1">
    <source>
        <dbReference type="SAM" id="MobiDB-lite"/>
    </source>
</evidence>
<accession>A0A1X7TVP7</accession>
<feature type="region of interest" description="Disordered" evidence="1">
    <location>
        <begin position="113"/>
        <end position="144"/>
    </location>
</feature>
<evidence type="ECO:0000313" key="2">
    <source>
        <dbReference type="EnsemblMetazoa" id="Aqu2.1.19295_001"/>
    </source>
</evidence>
<proteinExistence type="predicted"/>
<dbReference type="PANTHER" id="PTHR31751">
    <property type="entry name" value="SI:CH211-108C17.2-RELATED-RELATED"/>
    <property type="match status" value="1"/>
</dbReference>
<dbReference type="AlphaFoldDB" id="A0A1X7TVP7"/>
<name>A0A1X7TVP7_AMPQE</name>
<feature type="compositionally biased region" description="Polar residues" evidence="1">
    <location>
        <begin position="124"/>
        <end position="144"/>
    </location>
</feature>